<dbReference type="Gene3D" id="3.30.565.10">
    <property type="entry name" value="Histidine kinase-like ATPase, C-terminal domain"/>
    <property type="match status" value="1"/>
</dbReference>
<accession>A0A7S4KNF9</accession>
<dbReference type="GO" id="GO:0004740">
    <property type="term" value="F:pyruvate dehydrogenase (acetyl-transferring) kinase activity"/>
    <property type="evidence" value="ECO:0007669"/>
    <property type="project" value="UniProtKB-EC"/>
</dbReference>
<dbReference type="InterPro" id="IPR039028">
    <property type="entry name" value="BCKD/PDK"/>
</dbReference>
<dbReference type="AlphaFoldDB" id="A0A7S4KNF9"/>
<evidence type="ECO:0000256" key="6">
    <source>
        <dbReference type="ARBA" id="ARBA00023128"/>
    </source>
</evidence>
<dbReference type="InterPro" id="IPR036784">
    <property type="entry name" value="AK/P_DHK_N_sf"/>
</dbReference>
<evidence type="ECO:0000259" key="10">
    <source>
        <dbReference type="PROSITE" id="PS50109"/>
    </source>
</evidence>
<keyword evidence="6 8" id="KW-0496">Mitochondrion</keyword>
<protein>
    <recommendedName>
        <fullName evidence="8">Protein-serine/threonine kinase</fullName>
        <ecNumber evidence="8">2.7.11.-</ecNumber>
    </recommendedName>
</protein>
<evidence type="ECO:0000256" key="4">
    <source>
        <dbReference type="ARBA" id="ARBA00022777"/>
    </source>
</evidence>
<comment type="similarity">
    <text evidence="1 8">Belongs to the PDK/BCKDK protein kinase family.</text>
</comment>
<dbReference type="Pfam" id="PF02518">
    <property type="entry name" value="HATPase_c"/>
    <property type="match status" value="1"/>
</dbReference>
<dbReference type="CDD" id="cd16929">
    <property type="entry name" value="HATPase_PDK-like"/>
    <property type="match status" value="1"/>
</dbReference>
<evidence type="ECO:0000256" key="9">
    <source>
        <dbReference type="SAM" id="MobiDB-lite"/>
    </source>
</evidence>
<dbReference type="SUPFAM" id="SSF55874">
    <property type="entry name" value="ATPase domain of HSP90 chaperone/DNA topoisomerase II/histidine kinase"/>
    <property type="match status" value="1"/>
</dbReference>
<proteinExistence type="inferred from homology"/>
<dbReference type="InterPro" id="IPR003594">
    <property type="entry name" value="HATPase_dom"/>
</dbReference>
<dbReference type="InterPro" id="IPR018955">
    <property type="entry name" value="BCDHK/PDK_N"/>
</dbReference>
<evidence type="ECO:0000256" key="8">
    <source>
        <dbReference type="RuleBase" id="RU366032"/>
    </source>
</evidence>
<comment type="catalytic activity">
    <reaction evidence="7">
        <text>L-seryl-[pyruvate dehydrogenase E1 alpha subunit] + ATP = O-phospho-L-seryl-[pyruvate dehydrogenase E1 alpha subunit] + ADP + H(+)</text>
        <dbReference type="Rhea" id="RHEA:23052"/>
        <dbReference type="Rhea" id="RHEA-COMP:13689"/>
        <dbReference type="Rhea" id="RHEA-COMP:13690"/>
        <dbReference type="ChEBI" id="CHEBI:15378"/>
        <dbReference type="ChEBI" id="CHEBI:29999"/>
        <dbReference type="ChEBI" id="CHEBI:30616"/>
        <dbReference type="ChEBI" id="CHEBI:83421"/>
        <dbReference type="ChEBI" id="CHEBI:456216"/>
        <dbReference type="EC" id="2.7.11.2"/>
    </reaction>
</comment>
<dbReference type="GO" id="GO:0005759">
    <property type="term" value="C:mitochondrial matrix"/>
    <property type="evidence" value="ECO:0007669"/>
    <property type="project" value="UniProtKB-SubCell"/>
</dbReference>
<sequence length="447" mass="50900">MMAFCALRLQTLAHPLICRMRLSSVLAPPQKSRLARGALPSHVRLLSLGVGSEDHLKNSTMTRQMWEYAKKKEFKLNLSELIKFGRDADKNTLLMSAVFLQKELPIRLGKRIQELQSLPVPMYSTKAVTELAMLYEESFFRILNHEVPRHSRAEESFSAMLIDIKEKHRMVQANIADGFLEMNRAGVPKWAVESDEIQQLLNRFYTGRIGIRLLIDQHLSLRRDAEERREVDEIYKRKGIDARNRPKRFVGCVQTECNIKEVILDAVADARSACRMHLRDAPNVYVEGMTEVTAPYIPEHLYIMLFEILKNSMRATVELHGRLSNSHSPKYGDDLPPTKILISGGQDTYVKITDRGGGIPPQSLDRIWNFSFSTAPQGMLELSGFGHGLPLSRLYARYWGGDITLFSMENLGVDCYVRLGVPVNSQNNSIPDWKKRENNAGQFKDAP</sequence>
<dbReference type="EC" id="2.7.11.-" evidence="8"/>
<feature type="domain" description="Histidine kinase" evidence="10">
    <location>
        <begin position="298"/>
        <end position="423"/>
    </location>
</feature>
<keyword evidence="2 8" id="KW-0808">Transferase</keyword>
<dbReference type="InterPro" id="IPR005467">
    <property type="entry name" value="His_kinase_dom"/>
</dbReference>
<gene>
    <name evidence="11" type="ORF">GTHE00462_LOCUS15673</name>
</gene>
<dbReference type="InterPro" id="IPR036890">
    <property type="entry name" value="HATPase_C_sf"/>
</dbReference>
<keyword evidence="3 8" id="KW-0547">Nucleotide-binding</keyword>
<evidence type="ECO:0000256" key="5">
    <source>
        <dbReference type="ARBA" id="ARBA00022840"/>
    </source>
</evidence>
<evidence type="ECO:0000256" key="1">
    <source>
        <dbReference type="ARBA" id="ARBA00006155"/>
    </source>
</evidence>
<dbReference type="Pfam" id="PF10436">
    <property type="entry name" value="BCDHK_Adom3"/>
    <property type="match status" value="1"/>
</dbReference>
<evidence type="ECO:0000256" key="7">
    <source>
        <dbReference type="ARBA" id="ARBA00048201"/>
    </source>
</evidence>
<keyword evidence="5 8" id="KW-0067">ATP-binding</keyword>
<dbReference type="GO" id="GO:0005524">
    <property type="term" value="F:ATP binding"/>
    <property type="evidence" value="ECO:0007669"/>
    <property type="project" value="UniProtKB-UniRule"/>
</dbReference>
<evidence type="ECO:0000256" key="3">
    <source>
        <dbReference type="ARBA" id="ARBA00022741"/>
    </source>
</evidence>
<evidence type="ECO:0000313" key="11">
    <source>
        <dbReference type="EMBL" id="CAE2300455.1"/>
    </source>
</evidence>
<organism evidence="11">
    <name type="scientific">Guillardia theta</name>
    <name type="common">Cryptophyte</name>
    <name type="synonym">Cryptomonas phi</name>
    <dbReference type="NCBI Taxonomy" id="55529"/>
    <lineage>
        <taxon>Eukaryota</taxon>
        <taxon>Cryptophyceae</taxon>
        <taxon>Pyrenomonadales</taxon>
        <taxon>Geminigeraceae</taxon>
        <taxon>Guillardia</taxon>
    </lineage>
</organism>
<dbReference type="PROSITE" id="PS50109">
    <property type="entry name" value="HIS_KIN"/>
    <property type="match status" value="1"/>
</dbReference>
<dbReference type="GO" id="GO:0010906">
    <property type="term" value="P:regulation of glucose metabolic process"/>
    <property type="evidence" value="ECO:0007669"/>
    <property type="project" value="TreeGrafter"/>
</dbReference>
<dbReference type="PANTHER" id="PTHR11947:SF3">
    <property type="entry name" value="[PYRUVATE DEHYDROGENASE (ACETYL-TRANSFERRING)] KINASE, MITOCHONDRIAL"/>
    <property type="match status" value="1"/>
</dbReference>
<name>A0A7S4KNF9_GUITH</name>
<dbReference type="Gene3D" id="1.20.140.20">
    <property type="entry name" value="Alpha-ketoacid/pyruvate dehydrogenase kinase, N-terminal domain"/>
    <property type="match status" value="1"/>
</dbReference>
<evidence type="ECO:0000256" key="2">
    <source>
        <dbReference type="ARBA" id="ARBA00022679"/>
    </source>
</evidence>
<keyword evidence="4 8" id="KW-0418">Kinase</keyword>
<feature type="region of interest" description="Disordered" evidence="9">
    <location>
        <begin position="427"/>
        <end position="447"/>
    </location>
</feature>
<reference evidence="11" key="1">
    <citation type="submission" date="2021-01" db="EMBL/GenBank/DDBJ databases">
        <authorList>
            <person name="Corre E."/>
            <person name="Pelletier E."/>
            <person name="Niang G."/>
            <person name="Scheremetjew M."/>
            <person name="Finn R."/>
            <person name="Kale V."/>
            <person name="Holt S."/>
            <person name="Cochrane G."/>
            <person name="Meng A."/>
            <person name="Brown T."/>
            <person name="Cohen L."/>
        </authorList>
    </citation>
    <scope>NUCLEOTIDE SEQUENCE</scope>
    <source>
        <strain evidence="11">CCMP 2712</strain>
    </source>
</reference>
<dbReference type="SUPFAM" id="SSF69012">
    <property type="entry name" value="alpha-ketoacid dehydrogenase kinase, N-terminal domain"/>
    <property type="match status" value="1"/>
</dbReference>
<dbReference type="PANTHER" id="PTHR11947">
    <property type="entry name" value="PYRUVATE DEHYDROGENASE KINASE"/>
    <property type="match status" value="1"/>
</dbReference>
<dbReference type="EMBL" id="HBKN01019874">
    <property type="protein sequence ID" value="CAE2300455.1"/>
    <property type="molecule type" value="Transcribed_RNA"/>
</dbReference>
<dbReference type="SMART" id="SM00387">
    <property type="entry name" value="HATPase_c"/>
    <property type="match status" value="1"/>
</dbReference>
<comment type="subcellular location">
    <subcellularLocation>
        <location evidence="8">Mitochondrion matrix</location>
    </subcellularLocation>
</comment>